<evidence type="ECO:0000259" key="7">
    <source>
        <dbReference type="Pfam" id="PF00482"/>
    </source>
</evidence>
<evidence type="ECO:0000256" key="2">
    <source>
        <dbReference type="ARBA" id="ARBA00022475"/>
    </source>
</evidence>
<accession>A0A517TAJ2</accession>
<feature type="transmembrane region" description="Helical" evidence="6">
    <location>
        <begin position="229"/>
        <end position="247"/>
    </location>
</feature>
<feature type="transmembrane region" description="Helical" evidence="6">
    <location>
        <begin position="55"/>
        <end position="78"/>
    </location>
</feature>
<gene>
    <name evidence="8" type="ORF">V22_26360</name>
</gene>
<dbReference type="Pfam" id="PF00482">
    <property type="entry name" value="T2SSF"/>
    <property type="match status" value="1"/>
</dbReference>
<feature type="transmembrane region" description="Helical" evidence="6">
    <location>
        <begin position="267"/>
        <end position="285"/>
    </location>
</feature>
<keyword evidence="2" id="KW-1003">Cell membrane</keyword>
<evidence type="ECO:0000313" key="8">
    <source>
        <dbReference type="EMBL" id="QDT65383.1"/>
    </source>
</evidence>
<evidence type="ECO:0000256" key="4">
    <source>
        <dbReference type="ARBA" id="ARBA00022989"/>
    </source>
</evidence>
<dbReference type="InterPro" id="IPR042094">
    <property type="entry name" value="T2SS_GspF_sf"/>
</dbReference>
<evidence type="ECO:0000256" key="5">
    <source>
        <dbReference type="ARBA" id="ARBA00023136"/>
    </source>
</evidence>
<dbReference type="Proteomes" id="UP000319976">
    <property type="component" value="Chromosome"/>
</dbReference>
<dbReference type="KEGG" id="chya:V22_26360"/>
<keyword evidence="4 6" id="KW-1133">Transmembrane helix</keyword>
<feature type="domain" description="Type II secretion system protein GspF" evidence="7">
    <location>
        <begin position="122"/>
        <end position="246"/>
    </location>
</feature>
<comment type="subcellular location">
    <subcellularLocation>
        <location evidence="1">Cell membrane</location>
        <topology evidence="1">Multi-pass membrane protein</topology>
    </subcellularLocation>
</comment>
<name>A0A517TAJ2_9PLAN</name>
<dbReference type="PANTHER" id="PTHR35007:SF1">
    <property type="entry name" value="PILUS ASSEMBLY PROTEIN"/>
    <property type="match status" value="1"/>
</dbReference>
<dbReference type="OrthoDB" id="261155at2"/>
<dbReference type="EMBL" id="CP036316">
    <property type="protein sequence ID" value="QDT65383.1"/>
    <property type="molecule type" value="Genomic_DNA"/>
</dbReference>
<dbReference type="PANTHER" id="PTHR35007">
    <property type="entry name" value="INTEGRAL MEMBRANE PROTEIN-RELATED"/>
    <property type="match status" value="1"/>
</dbReference>
<keyword evidence="9" id="KW-1185">Reference proteome</keyword>
<proteinExistence type="predicted"/>
<sequence>MATMAPTRIQSRPEFADILREETSYAQPKPEGTKRASVDDRINGAFDRLMLQSGLGISPGMLLALCVCSAITLGGAMFVWQENLLTTGVACGVGAFIPLLYTMYARNKRQNTILNQMPDMVSELARAARTGRSLENCLNLVARDTPAPLGDELKNCTRKMAMGLSIPESMKGLPERTGVNSTNIFVMALTLHSETGGDLILVLERLANAIRDRISFLGRLRAATTASRATAVLMLVLPPAVVAFFIFRDPNYLTDLFSSSWGRSVTALAIFLQLAGSVWVMRILGNSKRT</sequence>
<keyword evidence="3 6" id="KW-0812">Transmembrane</keyword>
<evidence type="ECO:0000256" key="1">
    <source>
        <dbReference type="ARBA" id="ARBA00004651"/>
    </source>
</evidence>
<dbReference type="RefSeq" id="WP_145263329.1">
    <property type="nucleotide sequence ID" value="NZ_CP036316.1"/>
</dbReference>
<dbReference type="InterPro" id="IPR018076">
    <property type="entry name" value="T2SS_GspF_dom"/>
</dbReference>
<protein>
    <submittedName>
        <fullName evidence="8">Bacterial type II secretion system protein F domain protein</fullName>
    </submittedName>
</protein>
<dbReference type="Gene3D" id="1.20.81.30">
    <property type="entry name" value="Type II secretion system (T2SS), domain F"/>
    <property type="match status" value="1"/>
</dbReference>
<evidence type="ECO:0000256" key="6">
    <source>
        <dbReference type="SAM" id="Phobius"/>
    </source>
</evidence>
<evidence type="ECO:0000256" key="3">
    <source>
        <dbReference type="ARBA" id="ARBA00022692"/>
    </source>
</evidence>
<organism evidence="8 9">
    <name type="scientific">Calycomorphotria hydatis</name>
    <dbReference type="NCBI Taxonomy" id="2528027"/>
    <lineage>
        <taxon>Bacteria</taxon>
        <taxon>Pseudomonadati</taxon>
        <taxon>Planctomycetota</taxon>
        <taxon>Planctomycetia</taxon>
        <taxon>Planctomycetales</taxon>
        <taxon>Planctomycetaceae</taxon>
        <taxon>Calycomorphotria</taxon>
    </lineage>
</organism>
<evidence type="ECO:0000313" key="9">
    <source>
        <dbReference type="Proteomes" id="UP000319976"/>
    </source>
</evidence>
<reference evidence="8 9" key="1">
    <citation type="submission" date="2019-02" db="EMBL/GenBank/DDBJ databases">
        <title>Deep-cultivation of Planctomycetes and their phenomic and genomic characterization uncovers novel biology.</title>
        <authorList>
            <person name="Wiegand S."/>
            <person name="Jogler M."/>
            <person name="Boedeker C."/>
            <person name="Pinto D."/>
            <person name="Vollmers J."/>
            <person name="Rivas-Marin E."/>
            <person name="Kohn T."/>
            <person name="Peeters S.H."/>
            <person name="Heuer A."/>
            <person name="Rast P."/>
            <person name="Oberbeckmann S."/>
            <person name="Bunk B."/>
            <person name="Jeske O."/>
            <person name="Meyerdierks A."/>
            <person name="Storesund J.E."/>
            <person name="Kallscheuer N."/>
            <person name="Luecker S."/>
            <person name="Lage O.M."/>
            <person name="Pohl T."/>
            <person name="Merkel B.J."/>
            <person name="Hornburger P."/>
            <person name="Mueller R.-W."/>
            <person name="Bruemmer F."/>
            <person name="Labrenz M."/>
            <person name="Spormann A.M."/>
            <person name="Op den Camp H."/>
            <person name="Overmann J."/>
            <person name="Amann R."/>
            <person name="Jetten M.S.M."/>
            <person name="Mascher T."/>
            <person name="Medema M.H."/>
            <person name="Devos D.P."/>
            <person name="Kaster A.-K."/>
            <person name="Ovreas L."/>
            <person name="Rohde M."/>
            <person name="Galperin M.Y."/>
            <person name="Jogler C."/>
        </authorList>
    </citation>
    <scope>NUCLEOTIDE SEQUENCE [LARGE SCALE GENOMIC DNA]</scope>
    <source>
        <strain evidence="8 9">V22</strain>
    </source>
</reference>
<keyword evidence="5 6" id="KW-0472">Membrane</keyword>
<dbReference type="AlphaFoldDB" id="A0A517TAJ2"/>
<dbReference type="GO" id="GO:0005886">
    <property type="term" value="C:plasma membrane"/>
    <property type="evidence" value="ECO:0007669"/>
    <property type="project" value="UniProtKB-SubCell"/>
</dbReference>
<feature type="transmembrane region" description="Helical" evidence="6">
    <location>
        <begin position="84"/>
        <end position="104"/>
    </location>
</feature>